<feature type="signal peptide" evidence="1">
    <location>
        <begin position="1"/>
        <end position="18"/>
    </location>
</feature>
<keyword evidence="3" id="KW-1185">Reference proteome</keyword>
<organism evidence="2 3">
    <name type="scientific">Cercospora kikuchii</name>
    <dbReference type="NCBI Taxonomy" id="84275"/>
    <lineage>
        <taxon>Eukaryota</taxon>
        <taxon>Fungi</taxon>
        <taxon>Dikarya</taxon>
        <taxon>Ascomycota</taxon>
        <taxon>Pezizomycotina</taxon>
        <taxon>Dothideomycetes</taxon>
        <taxon>Dothideomycetidae</taxon>
        <taxon>Mycosphaerellales</taxon>
        <taxon>Mycosphaerellaceae</taxon>
        <taxon>Cercospora</taxon>
    </lineage>
</organism>
<reference evidence="2 3" key="1">
    <citation type="submission" date="2021-01" db="EMBL/GenBank/DDBJ databases">
        <title>Cercospora kikuchii MAFF 305040 whole genome shotgun sequence.</title>
        <authorList>
            <person name="Kashiwa T."/>
            <person name="Suzuki T."/>
        </authorList>
    </citation>
    <scope>NUCLEOTIDE SEQUENCE [LARGE SCALE GENOMIC DNA]</scope>
    <source>
        <strain evidence="2 3">MAFF 305040</strain>
    </source>
</reference>
<evidence type="ECO:0000313" key="2">
    <source>
        <dbReference type="EMBL" id="GIZ47229.1"/>
    </source>
</evidence>
<feature type="chain" id="PRO_5040396793" description="Cell wall protein" evidence="1">
    <location>
        <begin position="19"/>
        <end position="236"/>
    </location>
</feature>
<dbReference type="EMBL" id="BOLY01000007">
    <property type="protein sequence ID" value="GIZ47229.1"/>
    <property type="molecule type" value="Genomic_DNA"/>
</dbReference>
<keyword evidence="1" id="KW-0732">Signal</keyword>
<evidence type="ECO:0008006" key="4">
    <source>
        <dbReference type="Google" id="ProtNLM"/>
    </source>
</evidence>
<dbReference type="Proteomes" id="UP000825890">
    <property type="component" value="Unassembled WGS sequence"/>
</dbReference>
<accession>A0A9P3CMH3</accession>
<proteinExistence type="predicted"/>
<name>A0A9P3CMH3_9PEZI</name>
<evidence type="ECO:0000313" key="3">
    <source>
        <dbReference type="Proteomes" id="UP000825890"/>
    </source>
</evidence>
<protein>
    <recommendedName>
        <fullName evidence="4">Cell wall protein</fullName>
    </recommendedName>
</protein>
<dbReference type="AlphaFoldDB" id="A0A9P3CMH3"/>
<sequence length="236" mass="24964">MHFIKSTVLASLAAATSAQVTASKITQGLTDVNAKSLEAASIADKVSSMNVFSEGPKLVNSMKELIELETTQVTALQKRKRSLKIRQTVPDVPEECLNLPEPELQQCIDDLVPSSSSTGLQARQASSAFSTADQQEVCDAFGVYAADSTNMLESLNAKAKFLRQSTPFAAPIAAALRLIENSSDALAFGIVERVPDCAEGVKASQDKYAAYLKTVLAAYDTTECPNGLCPVAGTAA</sequence>
<evidence type="ECO:0000256" key="1">
    <source>
        <dbReference type="SAM" id="SignalP"/>
    </source>
</evidence>
<dbReference type="RefSeq" id="XP_044661716.1">
    <property type="nucleotide sequence ID" value="XM_044805781.1"/>
</dbReference>
<gene>
    <name evidence="2" type="ORF">CKM354_001032600</name>
</gene>
<dbReference type="OrthoDB" id="5089392at2759"/>
<comment type="caution">
    <text evidence="2">The sequence shown here is derived from an EMBL/GenBank/DDBJ whole genome shotgun (WGS) entry which is preliminary data.</text>
</comment>
<dbReference type="GeneID" id="68295901"/>